<dbReference type="Gene3D" id="1.20.200.10">
    <property type="entry name" value="Fumarase/aspartase (Central domain)"/>
    <property type="match status" value="1"/>
</dbReference>
<comment type="similarity">
    <text evidence="1 3">Belongs to the class-II fumarase/aspartase family. Fumarase subfamily.</text>
</comment>
<dbReference type="InterPro" id="IPR022761">
    <property type="entry name" value="Fumarate_lyase_N"/>
</dbReference>
<evidence type="ECO:0000256" key="4">
    <source>
        <dbReference type="SAM" id="MobiDB-lite"/>
    </source>
</evidence>
<feature type="active site" description="Proton donor/acceptor" evidence="3">
    <location>
        <position position="210"/>
    </location>
</feature>
<name>A0ABW6SM13_9ACTN</name>
<comment type="caution">
    <text evidence="7">The sequence shown here is derived from an EMBL/GenBank/DDBJ whole genome shotgun (WGS) entry which is preliminary data.</text>
</comment>
<sequence length="498" mass="53553">MTADDRRAGSGPPVHDVPIGLTGSGTRTETDSIGEIQVPADHYWGAQTQRSLIHFDIGDDRMPKEVYHAYGYIKKAAAIVNGAAGRLPHWKADLIARVADEVIGGDLDAEFPLYVWQTGSGTQSNMNVNEVISNRAIQLLGGELGSKHPVHPNDHVNMCQSSNDTFVTAMHIAAVQMIEARLLPALDRLRHAAETKSREWEHVVKIGRTHLEDATPLTVGQEWSGYVAQLADATDHLRHVARELYRLAIGGTAVGTGLNAPPGFGDEVAARLAELTGRPFTSAPNTFAAQASCDALVRVSAATRALAAPLFKFANDLRWLASGPRTGLQELVLPANEPGSSIMPGKVNPTQAEAMLMVAIQVIGNDTAVSIAGGEGNFELNAFRPIIIDNVLHSVRILADMIDHFRRFLVEGARVNRGKLADNLRRSIMMVTALSPVIGYDRAARIAHRALDEDLTLEEAALKSGVSRELYERVVVPENLTRPGVAEAGDGDAAGGSR</sequence>
<comment type="function">
    <text evidence="3">Involved in the TCA cycle. Catalyzes the stereospecific interconversion of fumarate to L-malate.</text>
</comment>
<dbReference type="Gene3D" id="1.10.40.30">
    <property type="entry name" value="Fumarase/aspartase (C-terminal domain)"/>
    <property type="match status" value="1"/>
</dbReference>
<evidence type="ECO:0000259" key="6">
    <source>
        <dbReference type="Pfam" id="PF10415"/>
    </source>
</evidence>
<dbReference type="EMBL" id="JBIASD010000005">
    <property type="protein sequence ID" value="MFF3665994.1"/>
    <property type="molecule type" value="Genomic_DNA"/>
</dbReference>
<dbReference type="PANTHER" id="PTHR11444:SF1">
    <property type="entry name" value="FUMARATE HYDRATASE, MITOCHONDRIAL"/>
    <property type="match status" value="1"/>
</dbReference>
<feature type="binding site" evidence="3">
    <location>
        <begin position="161"/>
        <end position="163"/>
    </location>
    <ligand>
        <name>substrate</name>
    </ligand>
</feature>
<protein>
    <recommendedName>
        <fullName evidence="3">Fumarate hydratase class II</fullName>
        <shortName evidence="3">Fumarase C</shortName>
        <ecNumber evidence="3">4.2.1.2</ecNumber>
    </recommendedName>
    <alternativeName>
        <fullName evidence="3">Aerobic fumarase</fullName>
    </alternativeName>
    <alternativeName>
        <fullName evidence="3">Iron-independent fumarase</fullName>
    </alternativeName>
</protein>
<feature type="binding site" evidence="3">
    <location>
        <position position="209"/>
    </location>
    <ligand>
        <name>substrate</name>
    </ligand>
</feature>
<feature type="binding site" evidence="3">
    <location>
        <begin position="120"/>
        <end position="122"/>
    </location>
    <ligand>
        <name>substrate</name>
    </ligand>
</feature>
<evidence type="ECO:0000313" key="7">
    <source>
        <dbReference type="EMBL" id="MFF3665994.1"/>
    </source>
</evidence>
<dbReference type="EC" id="4.2.1.2" evidence="3"/>
<dbReference type="InterPro" id="IPR018951">
    <property type="entry name" value="Fumarase_C_C"/>
</dbReference>
<dbReference type="RefSeq" id="WP_387410273.1">
    <property type="nucleotide sequence ID" value="NZ_JBIASD010000005.1"/>
</dbReference>
<comment type="subunit">
    <text evidence="3">Homotetramer.</text>
</comment>
<dbReference type="PRINTS" id="PR00149">
    <property type="entry name" value="FUMRATELYASE"/>
</dbReference>
<feature type="binding site" description="in site B" evidence="3">
    <location>
        <begin position="151"/>
        <end position="154"/>
    </location>
    <ligand>
        <name>substrate</name>
    </ligand>
</feature>
<dbReference type="CDD" id="cd01362">
    <property type="entry name" value="Fumarase_classII"/>
    <property type="match status" value="1"/>
</dbReference>
<evidence type="ECO:0000313" key="8">
    <source>
        <dbReference type="Proteomes" id="UP001602013"/>
    </source>
</evidence>
<dbReference type="PROSITE" id="PS00163">
    <property type="entry name" value="FUMARATE_LYASES"/>
    <property type="match status" value="1"/>
</dbReference>
<dbReference type="InterPro" id="IPR008948">
    <property type="entry name" value="L-Aspartase-like"/>
</dbReference>
<dbReference type="InterPro" id="IPR024083">
    <property type="entry name" value="Fumarase/histidase_N"/>
</dbReference>
<dbReference type="Pfam" id="PF00206">
    <property type="entry name" value="Lyase_1"/>
    <property type="match status" value="1"/>
</dbReference>
<feature type="binding site" evidence="3">
    <location>
        <begin position="346"/>
        <end position="348"/>
    </location>
    <ligand>
        <name>substrate</name>
    </ligand>
</feature>
<feature type="site" description="Important for catalytic activity" evidence="3">
    <location>
        <position position="353"/>
    </location>
</feature>
<dbReference type="Pfam" id="PF10415">
    <property type="entry name" value="FumaraseC_C"/>
    <property type="match status" value="1"/>
</dbReference>
<comment type="miscellaneous">
    <text evidence="3">There are 2 substrate-binding sites: the catalytic A site, and the non-catalytic B site that may play a role in the transfer of substrate or product between the active site and the solvent. Alternatively, the B site may bind allosteric effectors.</text>
</comment>
<dbReference type="HAMAP" id="MF_00743">
    <property type="entry name" value="FumaraseC"/>
    <property type="match status" value="1"/>
</dbReference>
<feature type="domain" description="Fumarase C C-terminal" evidence="6">
    <location>
        <begin position="430"/>
        <end position="482"/>
    </location>
</feature>
<evidence type="ECO:0000256" key="3">
    <source>
        <dbReference type="HAMAP-Rule" id="MF_00743"/>
    </source>
</evidence>
<organism evidence="7 8">
    <name type="scientific">Microtetraspora malaysiensis</name>
    <dbReference type="NCBI Taxonomy" id="161358"/>
    <lineage>
        <taxon>Bacteria</taxon>
        <taxon>Bacillati</taxon>
        <taxon>Actinomycetota</taxon>
        <taxon>Actinomycetes</taxon>
        <taxon>Streptosporangiales</taxon>
        <taxon>Streptosporangiaceae</taxon>
        <taxon>Microtetraspora</taxon>
    </lineage>
</organism>
<evidence type="ECO:0000259" key="5">
    <source>
        <dbReference type="Pfam" id="PF00206"/>
    </source>
</evidence>
<feature type="active site" evidence="3">
    <location>
        <position position="340"/>
    </location>
</feature>
<dbReference type="Proteomes" id="UP001602013">
    <property type="component" value="Unassembled WGS sequence"/>
</dbReference>
<dbReference type="PANTHER" id="PTHR11444">
    <property type="entry name" value="ASPARTATEAMMONIA/ARGININOSUCCINATE/ADENYLOSUCCINATE LYASE"/>
    <property type="match status" value="1"/>
</dbReference>
<gene>
    <name evidence="3 7" type="primary">fumC</name>
    <name evidence="7" type="ORF">ACFYXI_10410</name>
</gene>
<dbReference type="InterPro" id="IPR005677">
    <property type="entry name" value="Fum_hydII"/>
</dbReference>
<accession>A0ABW6SM13</accession>
<dbReference type="SUPFAM" id="SSF48557">
    <property type="entry name" value="L-aspartase-like"/>
    <property type="match status" value="1"/>
</dbReference>
<evidence type="ECO:0000256" key="1">
    <source>
        <dbReference type="ARBA" id="ARBA00009084"/>
    </source>
</evidence>
<evidence type="ECO:0000256" key="2">
    <source>
        <dbReference type="ARBA" id="ARBA00023239"/>
    </source>
</evidence>
<dbReference type="InterPro" id="IPR000362">
    <property type="entry name" value="Fumarate_lyase_fam"/>
</dbReference>
<comment type="pathway">
    <text evidence="3">Carbohydrate metabolism; tricarboxylic acid cycle; (S)-malate from fumarate: step 1/1.</text>
</comment>
<keyword evidence="2 3" id="KW-0456">Lyase</keyword>
<keyword evidence="8" id="KW-1185">Reference proteome</keyword>
<feature type="binding site" evidence="3">
    <location>
        <position position="341"/>
    </location>
    <ligand>
        <name>substrate</name>
    </ligand>
</feature>
<reference evidence="7 8" key="1">
    <citation type="submission" date="2024-10" db="EMBL/GenBank/DDBJ databases">
        <title>The Natural Products Discovery Center: Release of the First 8490 Sequenced Strains for Exploring Actinobacteria Biosynthetic Diversity.</title>
        <authorList>
            <person name="Kalkreuter E."/>
            <person name="Kautsar S.A."/>
            <person name="Yang D."/>
            <person name="Bader C.D."/>
            <person name="Teijaro C.N."/>
            <person name="Fluegel L."/>
            <person name="Davis C.M."/>
            <person name="Simpson J.R."/>
            <person name="Lauterbach L."/>
            <person name="Steele A.D."/>
            <person name="Gui C."/>
            <person name="Meng S."/>
            <person name="Li G."/>
            <person name="Viehrig K."/>
            <person name="Ye F."/>
            <person name="Su P."/>
            <person name="Kiefer A.F."/>
            <person name="Nichols A."/>
            <person name="Cepeda A.J."/>
            <person name="Yan W."/>
            <person name="Fan B."/>
            <person name="Jiang Y."/>
            <person name="Adhikari A."/>
            <person name="Zheng C.-J."/>
            <person name="Schuster L."/>
            <person name="Cowan T.M."/>
            <person name="Smanski M.J."/>
            <person name="Chevrette M.G."/>
            <person name="De Carvalho L.P.S."/>
            <person name="Shen B."/>
        </authorList>
    </citation>
    <scope>NUCLEOTIDE SEQUENCE [LARGE SCALE GENOMIC DNA]</scope>
    <source>
        <strain evidence="7 8">NPDC002173</strain>
    </source>
</reference>
<feature type="region of interest" description="Disordered" evidence="4">
    <location>
        <begin position="1"/>
        <end position="28"/>
    </location>
</feature>
<dbReference type="Gene3D" id="1.10.275.10">
    <property type="entry name" value="Fumarase/aspartase (N-terminal domain)"/>
    <property type="match status" value="1"/>
</dbReference>
<feature type="domain" description="Fumarate lyase N-terminal" evidence="5">
    <location>
        <begin position="34"/>
        <end position="364"/>
    </location>
</feature>
<dbReference type="GO" id="GO:0004333">
    <property type="term" value="F:fumarate hydratase activity"/>
    <property type="evidence" value="ECO:0007669"/>
    <property type="project" value="UniProtKB-EC"/>
</dbReference>
<keyword evidence="3" id="KW-0816">Tricarboxylic acid cycle</keyword>
<comment type="catalytic activity">
    <reaction evidence="3">
        <text>(S)-malate = fumarate + H2O</text>
        <dbReference type="Rhea" id="RHEA:12460"/>
        <dbReference type="ChEBI" id="CHEBI:15377"/>
        <dbReference type="ChEBI" id="CHEBI:15589"/>
        <dbReference type="ChEBI" id="CHEBI:29806"/>
        <dbReference type="EC" id="4.2.1.2"/>
    </reaction>
</comment>
<proteinExistence type="inferred from homology"/>
<dbReference type="InterPro" id="IPR020557">
    <property type="entry name" value="Fumarate_lyase_CS"/>
</dbReference>
<comment type="subcellular location">
    <subcellularLocation>
        <location evidence="3">Cytoplasm</location>
    </subcellularLocation>
</comment>
<dbReference type="NCBIfam" id="TIGR00979">
    <property type="entry name" value="fumC_II"/>
    <property type="match status" value="1"/>
</dbReference>
<keyword evidence="3" id="KW-0963">Cytoplasm</keyword>